<dbReference type="InterPro" id="IPR036517">
    <property type="entry name" value="FF_domain_sf"/>
</dbReference>
<feature type="region of interest" description="Disordered" evidence="3">
    <location>
        <begin position="1"/>
        <end position="83"/>
    </location>
</feature>
<feature type="compositionally biased region" description="Polar residues" evidence="3">
    <location>
        <begin position="55"/>
        <end position="67"/>
    </location>
</feature>
<dbReference type="Proteomes" id="UP000549394">
    <property type="component" value="Unassembled WGS sequence"/>
</dbReference>
<feature type="compositionally biased region" description="Basic and acidic residues" evidence="3">
    <location>
        <begin position="692"/>
        <end position="701"/>
    </location>
</feature>
<evidence type="ECO:0000256" key="1">
    <source>
        <dbReference type="ARBA" id="ARBA00022737"/>
    </source>
</evidence>
<dbReference type="Pfam" id="PF01846">
    <property type="entry name" value="FF"/>
    <property type="match status" value="3"/>
</dbReference>
<evidence type="ECO:0000256" key="2">
    <source>
        <dbReference type="SAM" id="Coils"/>
    </source>
</evidence>
<dbReference type="InterPro" id="IPR001202">
    <property type="entry name" value="WW_dom"/>
</dbReference>
<accession>A0A7I8W0K0</accession>
<dbReference type="GO" id="GO:0071004">
    <property type="term" value="C:U2-type prespliceosome"/>
    <property type="evidence" value="ECO:0007669"/>
    <property type="project" value="TreeGrafter"/>
</dbReference>
<evidence type="ECO:0000313" key="6">
    <source>
        <dbReference type="EMBL" id="CAD5122109.1"/>
    </source>
</evidence>
<dbReference type="InterPro" id="IPR036020">
    <property type="entry name" value="WW_dom_sf"/>
</dbReference>
<dbReference type="GO" id="GO:0003723">
    <property type="term" value="F:RNA binding"/>
    <property type="evidence" value="ECO:0007669"/>
    <property type="project" value="TreeGrafter"/>
</dbReference>
<dbReference type="Gene3D" id="1.10.10.440">
    <property type="entry name" value="FF domain"/>
    <property type="match status" value="5"/>
</dbReference>
<feature type="compositionally biased region" description="Pro residues" evidence="3">
    <location>
        <begin position="42"/>
        <end position="52"/>
    </location>
</feature>
<protein>
    <submittedName>
        <fullName evidence="6">DgyrCDS10559</fullName>
    </submittedName>
</protein>
<dbReference type="FunFam" id="1.10.10.440:FF:000003">
    <property type="entry name" value="Pre-mRNA processing factor 40 homolog A"/>
    <property type="match status" value="1"/>
</dbReference>
<dbReference type="GO" id="GO:0005685">
    <property type="term" value="C:U1 snRNP"/>
    <property type="evidence" value="ECO:0007669"/>
    <property type="project" value="TreeGrafter"/>
</dbReference>
<feature type="compositionally biased region" description="Basic residues" evidence="3">
    <location>
        <begin position="669"/>
        <end position="683"/>
    </location>
</feature>
<dbReference type="AlphaFoldDB" id="A0A7I8W0K0"/>
<keyword evidence="1" id="KW-0677">Repeat</keyword>
<evidence type="ECO:0000256" key="3">
    <source>
        <dbReference type="SAM" id="MobiDB-lite"/>
    </source>
</evidence>
<name>A0A7I8W0K0_9ANNE</name>
<dbReference type="Pfam" id="PF25432">
    <property type="entry name" value="FF_PRPF40A"/>
    <property type="match status" value="1"/>
</dbReference>
<dbReference type="OrthoDB" id="187617at2759"/>
<dbReference type="Pfam" id="PF00397">
    <property type="entry name" value="WW"/>
    <property type="match status" value="2"/>
</dbReference>
<dbReference type="InterPro" id="IPR002713">
    <property type="entry name" value="FF_domain"/>
</dbReference>
<feature type="compositionally biased region" description="Basic residues" evidence="3">
    <location>
        <begin position="644"/>
        <end position="653"/>
    </location>
</feature>
<dbReference type="SMART" id="SM00441">
    <property type="entry name" value="FF"/>
    <property type="match status" value="4"/>
</dbReference>
<gene>
    <name evidence="6" type="ORF">DGYR_LOCUS9960</name>
</gene>
<dbReference type="InterPro" id="IPR039726">
    <property type="entry name" value="Prp40-like"/>
</dbReference>
<reference evidence="6 7" key="1">
    <citation type="submission" date="2020-08" db="EMBL/GenBank/DDBJ databases">
        <authorList>
            <person name="Hejnol A."/>
        </authorList>
    </citation>
    <scope>NUCLEOTIDE SEQUENCE [LARGE SCALE GENOMIC DNA]</scope>
</reference>
<sequence>MSGMPGGPRGPPPGNFQPGGWSAPPRMPPQGFQPFRMNMGMQPPPAMPPHRPPGIQTSDSNSPSTYSPHFDPQKKSPWTEHQAADGRTFFYNSETKRSVWEKPDDLKSRSELLLSQCSWKEHRADDGRIYYYNSKTKESIWTKPKELTEIESQIAQENAQRVQSPITTQSKSAIVKAMEATLSAVATPEQVVEEIKFKNKSEMVDAFKKLLSEKKIGSNTSWENALKIIQSDPIFSALKGLSEKKQIFNQYKTQRAKEEKEEQRQKQKKAKEDLETFLVENERVHSNLKFRKAEQLFLDRPQWRAVHERDRREVFQDAIVLVAKREKEEAKRLRKQNIKKFSQILDKMPDLTYKTTWTEAQQMLLDNTEFTEDHELQNMDKEDALICFEDHIKELEKEHEEEKEHKKKMLKRQQRKNREGFLVLLDELHETGQLNSMSLWMDLYVVISQDQRFTAMLGQSGSTPLDLFKFYVEDLKARFYDEKKTVKEILKDKKFTVEINTKFEEMATIVSVDKRSENLDKGNLKLTYNSLVEKAEAREKEREKEEARRIKKIENNFKNLLAESDPAIQPQDSWQSVRNLYASHPAFTAVDLESDRERFFKEYIHALQNTCFHQHKGGNKAKKKLKKRSRSNSRSSGSEEENRKKKKKKKCRSKSPSESPSDSAEHDNKRHKKSKKKKSRKSKSLTPVVHSASEEGERTNSESELSEGELERRRQKLLQELEDGQIA</sequence>
<dbReference type="PROSITE" id="PS50020">
    <property type="entry name" value="WW_DOMAIN_2"/>
    <property type="match status" value="2"/>
</dbReference>
<feature type="domain" description="WW" evidence="4">
    <location>
        <begin position="72"/>
        <end position="105"/>
    </location>
</feature>
<dbReference type="SUPFAM" id="SSF81698">
    <property type="entry name" value="FF domain"/>
    <property type="match status" value="5"/>
</dbReference>
<evidence type="ECO:0000259" key="4">
    <source>
        <dbReference type="PROSITE" id="PS50020"/>
    </source>
</evidence>
<organism evidence="6 7">
    <name type="scientific">Dimorphilus gyrociliatus</name>
    <dbReference type="NCBI Taxonomy" id="2664684"/>
    <lineage>
        <taxon>Eukaryota</taxon>
        <taxon>Metazoa</taxon>
        <taxon>Spiralia</taxon>
        <taxon>Lophotrochozoa</taxon>
        <taxon>Annelida</taxon>
        <taxon>Polychaeta</taxon>
        <taxon>Polychaeta incertae sedis</taxon>
        <taxon>Dinophilidae</taxon>
        <taxon>Dimorphilus</taxon>
    </lineage>
</organism>
<dbReference type="SMART" id="SM00456">
    <property type="entry name" value="WW"/>
    <property type="match status" value="2"/>
</dbReference>
<keyword evidence="7" id="KW-1185">Reference proteome</keyword>
<dbReference type="PANTHER" id="PTHR11864">
    <property type="entry name" value="PRE-MRNA-PROCESSING PROTEIN PRP40"/>
    <property type="match status" value="1"/>
</dbReference>
<feature type="domain" description="WW" evidence="4">
    <location>
        <begin position="119"/>
        <end position="146"/>
    </location>
</feature>
<comment type="caution">
    <text evidence="6">The sequence shown here is derived from an EMBL/GenBank/DDBJ whole genome shotgun (WGS) entry which is preliminary data.</text>
</comment>
<dbReference type="FunFam" id="1.10.10.440:FF:000002">
    <property type="entry name" value="pre-mRNA-processing factor 40 homolog A isoform X1"/>
    <property type="match status" value="1"/>
</dbReference>
<evidence type="ECO:0000313" key="7">
    <source>
        <dbReference type="Proteomes" id="UP000549394"/>
    </source>
</evidence>
<feature type="domain" description="FF" evidence="5">
    <location>
        <begin position="549"/>
        <end position="606"/>
    </location>
</feature>
<feature type="coiled-coil region" evidence="2">
    <location>
        <begin position="241"/>
        <end position="280"/>
    </location>
</feature>
<feature type="domain" description="FF" evidence="5">
    <location>
        <begin position="200"/>
        <end position="254"/>
    </location>
</feature>
<dbReference type="EMBL" id="CAJFCJ010000016">
    <property type="protein sequence ID" value="CAD5122109.1"/>
    <property type="molecule type" value="Genomic_DNA"/>
</dbReference>
<evidence type="ECO:0000259" key="5">
    <source>
        <dbReference type="PROSITE" id="PS51676"/>
    </source>
</evidence>
<feature type="coiled-coil region" evidence="2">
    <location>
        <begin position="528"/>
        <end position="563"/>
    </location>
</feature>
<dbReference type="Gene3D" id="2.20.70.10">
    <property type="match status" value="2"/>
</dbReference>
<feature type="region of interest" description="Disordered" evidence="3">
    <location>
        <begin position="614"/>
        <end position="727"/>
    </location>
</feature>
<feature type="compositionally biased region" description="Basic residues" evidence="3">
    <location>
        <begin position="614"/>
        <end position="631"/>
    </location>
</feature>
<dbReference type="PANTHER" id="PTHR11864:SF0">
    <property type="entry name" value="PRP40 PRE-MRNA PROCESSING FACTOR 40 HOMOLOG A (YEAST)"/>
    <property type="match status" value="1"/>
</dbReference>
<proteinExistence type="predicted"/>
<keyword evidence="2" id="KW-0175">Coiled coil</keyword>
<feature type="domain" description="FF" evidence="5">
    <location>
        <begin position="267"/>
        <end position="321"/>
    </location>
</feature>
<dbReference type="PROSITE" id="PS51676">
    <property type="entry name" value="FF"/>
    <property type="match status" value="5"/>
</dbReference>
<dbReference type="SUPFAM" id="SSF51045">
    <property type="entry name" value="WW domain"/>
    <property type="match status" value="2"/>
</dbReference>
<feature type="compositionally biased region" description="Basic and acidic residues" evidence="3">
    <location>
        <begin position="71"/>
        <end position="83"/>
    </location>
</feature>
<feature type="coiled-coil region" evidence="2">
    <location>
        <begin position="378"/>
        <end position="416"/>
    </location>
</feature>
<dbReference type="GO" id="GO:0045292">
    <property type="term" value="P:mRNA cis splicing, via spliceosome"/>
    <property type="evidence" value="ECO:0007669"/>
    <property type="project" value="InterPro"/>
</dbReference>
<feature type="domain" description="FF" evidence="5">
    <location>
        <begin position="331"/>
        <end position="394"/>
    </location>
</feature>
<dbReference type="CDD" id="cd00201">
    <property type="entry name" value="WW"/>
    <property type="match status" value="2"/>
</dbReference>
<feature type="domain" description="FF" evidence="5">
    <location>
        <begin position="414"/>
        <end position="474"/>
    </location>
</feature>